<dbReference type="EMBL" id="EF101928">
    <property type="protein sequence ID" value="ABT16244.1"/>
    <property type="molecule type" value="Genomic_DNA"/>
</dbReference>
<evidence type="ECO:0000313" key="3">
    <source>
        <dbReference type="Proteomes" id="UP000202420"/>
    </source>
</evidence>
<proteinExistence type="predicted"/>
<evidence type="ECO:0000313" key="2">
    <source>
        <dbReference type="EMBL" id="ABT16244.1"/>
    </source>
</evidence>
<sequence>MPTRGRTHWIPSVVSSTHTSWDLQGPLALSSHRENQGRNMFPSLPFVSSMRRRTSRVLQAPREASTQNVWTSSSCSRRAGHPSALHRTWITPRVLGGSTTSPLLARVLMVSRTIPRSMPCSTSSRPPARPRHSLANLPRERTNASARRVASRTLGALRAL</sequence>
<dbReference type="Proteomes" id="UP000202420">
    <property type="component" value="Segment"/>
</dbReference>
<evidence type="ECO:0000256" key="1">
    <source>
        <dbReference type="SAM" id="MobiDB-lite"/>
    </source>
</evidence>
<feature type="region of interest" description="Disordered" evidence="1">
    <location>
        <begin position="58"/>
        <end position="77"/>
    </location>
</feature>
<feature type="compositionally biased region" description="Polar residues" evidence="1">
    <location>
        <begin position="64"/>
        <end position="76"/>
    </location>
</feature>
<reference evidence="2 3" key="1">
    <citation type="submission" date="2006-09" db="EMBL/GenBank/DDBJ databases">
        <title>Sequence and annotation of the 288-kb ATCV-1 virus that infects an endosymbiotic Chlorella strain of the heliozoon Acanthocystis turfacea.</title>
        <authorList>
            <person name="Fitzgerald L.A."/>
            <person name="Graves M.V."/>
            <person name="Li X."/>
            <person name="Pfitzner A.J.P."/>
            <person name="Hartigan J."/>
            <person name="Van Etten J.L."/>
        </authorList>
    </citation>
    <scope>NUCLEOTIDE SEQUENCE [LARGE SCALE GENOMIC DNA]</scope>
    <source>
        <strain evidence="2 3">ATCV-1</strain>
    </source>
</reference>
<keyword evidence="3" id="KW-1185">Reference proteome</keyword>
<organism evidence="2 3">
    <name type="scientific">Chlorovirus heliozoae</name>
    <dbReference type="NCBI Taxonomy" id="322019"/>
    <lineage>
        <taxon>Viruses</taxon>
        <taxon>Varidnaviria</taxon>
        <taxon>Bamfordvirae</taxon>
        <taxon>Nucleocytoviricota</taxon>
        <taxon>Megaviricetes</taxon>
        <taxon>Algavirales</taxon>
        <taxon>Phycodnaviridae</taxon>
        <taxon>Chlorovirus</taxon>
    </lineage>
</organism>
<feature type="region of interest" description="Disordered" evidence="1">
    <location>
        <begin position="116"/>
        <end position="150"/>
    </location>
</feature>
<dbReference type="KEGG" id="vg:5470762"/>
<protein>
    <submittedName>
        <fullName evidence="2">Uncharacterized protein z110L</fullName>
    </submittedName>
</protein>
<name>A7K870_9PHYC</name>
<accession>A7K870</accession>
<dbReference type="GeneID" id="5470762"/>
<dbReference type="RefSeq" id="YP_001426591.1">
    <property type="nucleotide sequence ID" value="NC_008724.1"/>
</dbReference>
<gene>
    <name evidence="2" type="primary">z110L</name>
    <name evidence="2" type="ORF">ATCV1_z110L</name>
</gene>